<dbReference type="Pfam" id="PF16784">
    <property type="entry name" value="HNHc_6"/>
    <property type="match status" value="1"/>
</dbReference>
<proteinExistence type="predicted"/>
<dbReference type="RefSeq" id="WP_166009334.1">
    <property type="nucleotide sequence ID" value="NZ_CP049888.1"/>
</dbReference>
<name>A0A6G8AYM4_9LACO</name>
<reference evidence="1 2" key="1">
    <citation type="submission" date="2020-03" db="EMBL/GenBank/DDBJ databases">
        <title>Weissella sp. nov., isolated from Cybister lewisianus.</title>
        <authorList>
            <person name="Hyun D.-W."/>
            <person name="Bae J.-W."/>
        </authorList>
    </citation>
    <scope>NUCLEOTIDE SEQUENCE [LARGE SCALE GENOMIC DNA]</scope>
    <source>
        <strain evidence="1 2">HDW19</strain>
    </source>
</reference>
<dbReference type="Proteomes" id="UP000500741">
    <property type="component" value="Chromosome"/>
</dbReference>
<dbReference type="KEGG" id="wco:G7084_01335"/>
<protein>
    <recommendedName>
        <fullName evidence="3">Phage protein</fullName>
    </recommendedName>
</protein>
<dbReference type="AlphaFoldDB" id="A0A6G8AYM4"/>
<accession>A0A6G8AYM4</accession>
<dbReference type="EMBL" id="CP049888">
    <property type="protein sequence ID" value="QIL50080.1"/>
    <property type="molecule type" value="Genomic_DNA"/>
</dbReference>
<evidence type="ECO:0000313" key="2">
    <source>
        <dbReference type="Proteomes" id="UP000500741"/>
    </source>
</evidence>
<evidence type="ECO:0000313" key="1">
    <source>
        <dbReference type="EMBL" id="QIL50080.1"/>
    </source>
</evidence>
<organism evidence="1 2">
    <name type="scientific">Weissella coleopterorum</name>
    <dbReference type="NCBI Taxonomy" id="2714949"/>
    <lineage>
        <taxon>Bacteria</taxon>
        <taxon>Bacillati</taxon>
        <taxon>Bacillota</taxon>
        <taxon>Bacilli</taxon>
        <taxon>Lactobacillales</taxon>
        <taxon>Lactobacillaceae</taxon>
        <taxon>Weissella</taxon>
    </lineage>
</organism>
<gene>
    <name evidence="1" type="ORF">G7084_01335</name>
</gene>
<evidence type="ECO:0008006" key="3">
    <source>
        <dbReference type="Google" id="ProtNLM"/>
    </source>
</evidence>
<dbReference type="InterPro" id="IPR041242">
    <property type="entry name" value="HNHc_6"/>
</dbReference>
<keyword evidence="2" id="KW-1185">Reference proteome</keyword>
<sequence>MKLWGRVVSVLGNKVTFAVESKEEANKLLELLNDGKPEAMLHVTDGRNVSPKQVRKAHAIIEDYRRFWNEPTIADAKRVLKDAFYYDTEHEAFSFSNTDVTTARKFISYMVTNAIRFGVPLSQSANDIQDDIDVYMYQSLKYKSCVLCGKHAQVHHIDTVGMGNDRKLVDHRGKRLIALCWDHHAEAHQKGWPTFSQVYHVKGIILDPKTLNDLGIMTYKRMKEIDDEQSSASRTSS</sequence>